<evidence type="ECO:0000313" key="3">
    <source>
        <dbReference type="EMBL" id="PLW55478.1"/>
    </source>
</evidence>
<evidence type="ECO:0000313" key="4">
    <source>
        <dbReference type="Proteomes" id="UP000235388"/>
    </source>
</evidence>
<feature type="domain" description="Tet-like 2OG-Fe(II) oxygenase" evidence="2">
    <location>
        <begin position="263"/>
        <end position="348"/>
    </location>
</feature>
<dbReference type="InterPro" id="IPR046798">
    <property type="entry name" value="2OG-FeII_Oxy_6"/>
</dbReference>
<dbReference type="Pfam" id="PF20515">
    <property type="entry name" value="2OG-FeII_Oxy_6"/>
    <property type="match status" value="2"/>
</dbReference>
<evidence type="ECO:0000256" key="1">
    <source>
        <dbReference type="SAM" id="MobiDB-lite"/>
    </source>
</evidence>
<accession>A0A2N5VZQ2</accession>
<protein>
    <recommendedName>
        <fullName evidence="2">Tet-like 2OG-Fe(II) oxygenase domain-containing protein</fullName>
    </recommendedName>
</protein>
<sequence>MTTLGGTNEREPSSTTGGNVPEVVSLPQTNERQEPKRRKKCAELREDYRRQRGLDLTPHNITKKIRKLDLFPEISKEVATQQEERLKEIQEYEHNSKQHPDETFPKLENRPIIPRFPTEIEYAEAQRQVEDTFRTIDHGDVWIFDAKYADNICGVDFIKISHLKQNEKQPLELLCDFLHGCKQFISPLALEASPNSDFMSAIGWSPDITRLEILDEYRNEEAIESKHEAYDQLMEGAEAAGKAIWNTFDSFTNAAAHRTKEYFLAFPSNNFYTNEQVDMRIASRLPDTFAMMIPTFKSTGKIGLQSQGHRVENGQIIFPDVKIAIKPPLDTICRFLFQPHVFPHGILKPTEIGDSTRLGICIQPKINISDRRWKKKRKSNDEPAP</sequence>
<dbReference type="AlphaFoldDB" id="A0A2N5VZQ2"/>
<dbReference type="EMBL" id="PGCJ01000031">
    <property type="protein sequence ID" value="PLW55478.1"/>
    <property type="molecule type" value="Genomic_DNA"/>
</dbReference>
<reference evidence="3 4" key="1">
    <citation type="submission" date="2017-11" db="EMBL/GenBank/DDBJ databases">
        <title>De novo assembly and phasing of dikaryotic genomes from two isolates of Puccinia coronata f. sp. avenae, the causal agent of oat crown rust.</title>
        <authorList>
            <person name="Miller M.E."/>
            <person name="Zhang Y."/>
            <person name="Omidvar V."/>
            <person name="Sperschneider J."/>
            <person name="Schwessinger B."/>
            <person name="Raley C."/>
            <person name="Palmer J.M."/>
            <person name="Garnica D."/>
            <person name="Upadhyaya N."/>
            <person name="Rathjen J."/>
            <person name="Taylor J.M."/>
            <person name="Park R.F."/>
            <person name="Dodds P.N."/>
            <person name="Hirsch C.D."/>
            <person name="Kianian S.F."/>
            <person name="Figueroa M."/>
        </authorList>
    </citation>
    <scope>NUCLEOTIDE SEQUENCE [LARGE SCALE GENOMIC DNA]</scope>
    <source>
        <strain evidence="3">12NC29</strain>
    </source>
</reference>
<keyword evidence="4" id="KW-1185">Reference proteome</keyword>
<dbReference type="Proteomes" id="UP000235388">
    <property type="component" value="Unassembled WGS sequence"/>
</dbReference>
<evidence type="ECO:0000259" key="2">
    <source>
        <dbReference type="Pfam" id="PF20515"/>
    </source>
</evidence>
<feature type="domain" description="Tet-like 2OG-Fe(II) oxygenase" evidence="2">
    <location>
        <begin position="165"/>
        <end position="262"/>
    </location>
</feature>
<name>A0A2N5VZQ2_9BASI</name>
<organism evidence="3 4">
    <name type="scientific">Puccinia coronata f. sp. avenae</name>
    <dbReference type="NCBI Taxonomy" id="200324"/>
    <lineage>
        <taxon>Eukaryota</taxon>
        <taxon>Fungi</taxon>
        <taxon>Dikarya</taxon>
        <taxon>Basidiomycota</taxon>
        <taxon>Pucciniomycotina</taxon>
        <taxon>Pucciniomycetes</taxon>
        <taxon>Pucciniales</taxon>
        <taxon>Pucciniaceae</taxon>
        <taxon>Puccinia</taxon>
    </lineage>
</organism>
<proteinExistence type="predicted"/>
<dbReference type="OrthoDB" id="2505311at2759"/>
<feature type="region of interest" description="Disordered" evidence="1">
    <location>
        <begin position="1"/>
        <end position="44"/>
    </location>
</feature>
<comment type="caution">
    <text evidence="3">The sequence shown here is derived from an EMBL/GenBank/DDBJ whole genome shotgun (WGS) entry which is preliminary data.</text>
</comment>
<gene>
    <name evidence="3" type="ORF">PCANC_02111</name>
</gene>